<dbReference type="Proteomes" id="UP001596013">
    <property type="component" value="Unassembled WGS sequence"/>
</dbReference>
<dbReference type="InterPro" id="IPR036913">
    <property type="entry name" value="YegP-like_sf"/>
</dbReference>
<comment type="similarity">
    <text evidence="1">Belongs to the UPF0339 family. Duplicated subfamily.</text>
</comment>
<dbReference type="InterPro" id="IPR010879">
    <property type="entry name" value="DUF1508"/>
</dbReference>
<accession>A0ABW0JN25</accession>
<dbReference type="Pfam" id="PF07411">
    <property type="entry name" value="DUF1508"/>
    <property type="match status" value="1"/>
</dbReference>
<evidence type="ECO:0000313" key="4">
    <source>
        <dbReference type="Proteomes" id="UP001596013"/>
    </source>
</evidence>
<dbReference type="RefSeq" id="WP_377305978.1">
    <property type="nucleotide sequence ID" value="NZ_JBHSMK010000009.1"/>
</dbReference>
<keyword evidence="4" id="KW-1185">Reference proteome</keyword>
<evidence type="ECO:0000256" key="1">
    <source>
        <dbReference type="ARBA" id="ARBA00007576"/>
    </source>
</evidence>
<gene>
    <name evidence="3" type="ORF">ACFPME_13015</name>
</gene>
<dbReference type="SUPFAM" id="SSF160113">
    <property type="entry name" value="YegP-like"/>
    <property type="match status" value="1"/>
</dbReference>
<feature type="domain" description="DUF1508" evidence="2">
    <location>
        <begin position="20"/>
        <end position="66"/>
    </location>
</feature>
<evidence type="ECO:0000259" key="2">
    <source>
        <dbReference type="Pfam" id="PF07411"/>
    </source>
</evidence>
<comment type="caution">
    <text evidence="3">The sequence shown here is derived from an EMBL/GenBank/DDBJ whole genome shotgun (WGS) entry which is preliminary data.</text>
</comment>
<protein>
    <submittedName>
        <fullName evidence="3">YegP family protein</fullName>
    </submittedName>
</protein>
<reference evidence="4" key="1">
    <citation type="journal article" date="2019" name="Int. J. Syst. Evol. Microbiol.">
        <title>The Global Catalogue of Microorganisms (GCM) 10K type strain sequencing project: providing services to taxonomists for standard genome sequencing and annotation.</title>
        <authorList>
            <consortium name="The Broad Institute Genomics Platform"/>
            <consortium name="The Broad Institute Genome Sequencing Center for Infectious Disease"/>
            <person name="Wu L."/>
            <person name="Ma J."/>
        </authorList>
    </citation>
    <scope>NUCLEOTIDE SEQUENCE [LARGE SCALE GENOMIC DNA]</scope>
    <source>
        <strain evidence="4">JCM 17130</strain>
    </source>
</reference>
<proteinExistence type="inferred from homology"/>
<evidence type="ECO:0000313" key="3">
    <source>
        <dbReference type="EMBL" id="MFC5437478.1"/>
    </source>
</evidence>
<name>A0ABW0JN25_9GAMM</name>
<dbReference type="EMBL" id="JBHSMK010000009">
    <property type="protein sequence ID" value="MFC5437478.1"/>
    <property type="molecule type" value="Genomic_DNA"/>
</dbReference>
<dbReference type="Gene3D" id="3.30.160.160">
    <property type="entry name" value="YegP-like"/>
    <property type="match status" value="1"/>
</dbReference>
<sequence length="68" mass="7608">MRQYGVICKASDMYFKLYKDTAGYWRWTLFAANGRKMADSGEGYVNKGDCQSAIDLVKSVGALTPVME</sequence>
<organism evidence="3 4">
    <name type="scientific">Rhodanobacter umsongensis</name>
    <dbReference type="NCBI Taxonomy" id="633153"/>
    <lineage>
        <taxon>Bacteria</taxon>
        <taxon>Pseudomonadati</taxon>
        <taxon>Pseudomonadota</taxon>
        <taxon>Gammaproteobacteria</taxon>
        <taxon>Lysobacterales</taxon>
        <taxon>Rhodanobacteraceae</taxon>
        <taxon>Rhodanobacter</taxon>
    </lineage>
</organism>